<comment type="caution">
    <text evidence="3">The sequence shown here is derived from an EMBL/GenBank/DDBJ whole genome shotgun (WGS) entry which is preliminary data.</text>
</comment>
<gene>
    <name evidence="3" type="ORF">Ptr86124_004926</name>
    <name evidence="2" type="ORF">PtrM4_081770</name>
</gene>
<feature type="compositionally biased region" description="Basic and acidic residues" evidence="1">
    <location>
        <begin position="1"/>
        <end position="16"/>
    </location>
</feature>
<feature type="compositionally biased region" description="Polar residues" evidence="1">
    <location>
        <begin position="20"/>
        <end position="35"/>
    </location>
</feature>
<dbReference type="Proteomes" id="UP000249757">
    <property type="component" value="Unassembled WGS sequence"/>
</dbReference>
<accession>A0A317AA57</accession>
<reference evidence="3" key="3">
    <citation type="journal article" date="2022" name="bioRxiv">
        <title>A global pangenome for the wheat fungal pathogen Pyrenophora tritici-repentis and prediction of effector protein structural homology.</title>
        <authorList>
            <person name="Moolhuijzen P."/>
            <person name="See P.T."/>
            <person name="Shi G."/>
            <person name="Powell H.R."/>
            <person name="Cockram J."/>
            <person name="Jorgensen L.N."/>
            <person name="Benslimane H."/>
            <person name="Strelkov S.E."/>
            <person name="Turner J."/>
            <person name="Liu Z."/>
            <person name="Moffat C.S."/>
        </authorList>
    </citation>
    <scope>NUCLEOTIDE SEQUENCE</scope>
    <source>
        <strain evidence="3">86-124</strain>
    </source>
</reference>
<evidence type="ECO:0000313" key="2">
    <source>
        <dbReference type="EMBL" id="KAF7573272.1"/>
    </source>
</evidence>
<dbReference type="Proteomes" id="UP000245464">
    <property type="component" value="Chromosome 3"/>
</dbReference>
<sequence length="64" mass="7097">MAEAPSSREQRYKSFDDSCTAPSSTHLYEGNTQPLEQHLDESEGLRKLLNTELSTIDPSASVAR</sequence>
<reference evidence="2 4" key="1">
    <citation type="journal article" date="2018" name="BMC Genomics">
        <title>Comparative genomics of the wheat fungal pathogen Pyrenophora tritici-repentis reveals chromosomal variations and genome plasticity.</title>
        <authorList>
            <person name="Moolhuijzen P."/>
            <person name="See P.T."/>
            <person name="Hane J.K."/>
            <person name="Shi G."/>
            <person name="Liu Z."/>
            <person name="Oliver R.P."/>
            <person name="Moffat C.S."/>
        </authorList>
    </citation>
    <scope>NUCLEOTIDE SEQUENCE [LARGE SCALE GENOMIC DNA]</scope>
    <source>
        <strain evidence="2">M4</strain>
    </source>
</reference>
<keyword evidence="5" id="KW-1185">Reference proteome</keyword>
<protein>
    <submittedName>
        <fullName evidence="3">Uncharacterized protein</fullName>
    </submittedName>
</protein>
<feature type="region of interest" description="Disordered" evidence="1">
    <location>
        <begin position="1"/>
        <end position="39"/>
    </location>
</feature>
<proteinExistence type="predicted"/>
<reference evidence="3" key="2">
    <citation type="submission" date="2021-05" db="EMBL/GenBank/DDBJ databases">
        <authorList>
            <person name="Moolhuijzen P.M."/>
            <person name="Moffat C.S."/>
        </authorList>
    </citation>
    <scope>NUCLEOTIDE SEQUENCE</scope>
    <source>
        <strain evidence="3">86-124</strain>
    </source>
</reference>
<organism evidence="3 5">
    <name type="scientific">Pyrenophora tritici-repentis</name>
    <dbReference type="NCBI Taxonomy" id="45151"/>
    <lineage>
        <taxon>Eukaryota</taxon>
        <taxon>Fungi</taxon>
        <taxon>Dikarya</taxon>
        <taxon>Ascomycota</taxon>
        <taxon>Pezizomycotina</taxon>
        <taxon>Dothideomycetes</taxon>
        <taxon>Pleosporomycetidae</taxon>
        <taxon>Pleosporales</taxon>
        <taxon>Pleosporineae</taxon>
        <taxon>Pleosporaceae</taxon>
        <taxon>Pyrenophora</taxon>
    </lineage>
</organism>
<evidence type="ECO:0000313" key="5">
    <source>
        <dbReference type="Proteomes" id="UP000249757"/>
    </source>
</evidence>
<name>A0A317AA57_9PLEO</name>
<evidence type="ECO:0000313" key="3">
    <source>
        <dbReference type="EMBL" id="KAI1516389.1"/>
    </source>
</evidence>
<dbReference type="EMBL" id="NRDI02000005">
    <property type="protein sequence ID" value="KAI1516389.1"/>
    <property type="molecule type" value="Genomic_DNA"/>
</dbReference>
<dbReference type="AlphaFoldDB" id="A0A317AA57"/>
<reference evidence="5" key="4">
    <citation type="journal article" date="2022" name="Microb. Genom.">
        <title>A global pangenome for the wheat fungal pathogen Pyrenophora tritici-repentis and prediction of effector protein structural homology.</title>
        <authorList>
            <person name="Moolhuijzen P.M."/>
            <person name="See P.T."/>
            <person name="Shi G."/>
            <person name="Powell H.R."/>
            <person name="Cockram J."/>
            <person name="Jorgensen L.N."/>
            <person name="Benslimane H."/>
            <person name="Strelkov S.E."/>
            <person name="Turner J."/>
            <person name="Liu Z."/>
            <person name="Moffat C.S."/>
        </authorList>
    </citation>
    <scope>NUCLEOTIDE SEQUENCE [LARGE SCALE GENOMIC DNA]</scope>
</reference>
<evidence type="ECO:0000256" key="1">
    <source>
        <dbReference type="SAM" id="MobiDB-lite"/>
    </source>
</evidence>
<dbReference type="EMBL" id="NQIK02000003">
    <property type="protein sequence ID" value="KAF7573272.1"/>
    <property type="molecule type" value="Genomic_DNA"/>
</dbReference>
<evidence type="ECO:0000313" key="4">
    <source>
        <dbReference type="Proteomes" id="UP000245464"/>
    </source>
</evidence>